<dbReference type="AlphaFoldDB" id="A0AAN7P5G9"/>
<evidence type="ECO:0000256" key="1">
    <source>
        <dbReference type="ARBA" id="ARBA00004141"/>
    </source>
</evidence>
<dbReference type="PANTHER" id="PTHR45628">
    <property type="entry name" value="VOLTAGE-DEPENDENT CALCIUM CHANNEL TYPE A SUBUNIT ALPHA-1"/>
    <property type="match status" value="1"/>
</dbReference>
<evidence type="ECO:0000256" key="11">
    <source>
        <dbReference type="ARBA" id="ARBA00023303"/>
    </source>
</evidence>
<keyword evidence="10 12" id="KW-0472">Membrane</keyword>
<evidence type="ECO:0000256" key="8">
    <source>
        <dbReference type="ARBA" id="ARBA00022989"/>
    </source>
</evidence>
<keyword evidence="15" id="KW-1185">Reference proteome</keyword>
<dbReference type="Pfam" id="PF00520">
    <property type="entry name" value="Ion_trans"/>
    <property type="match status" value="1"/>
</dbReference>
<evidence type="ECO:0000256" key="6">
    <source>
        <dbReference type="ARBA" id="ARBA00022837"/>
    </source>
</evidence>
<organism evidence="14 15">
    <name type="scientific">Aquatica leii</name>
    <dbReference type="NCBI Taxonomy" id="1421715"/>
    <lineage>
        <taxon>Eukaryota</taxon>
        <taxon>Metazoa</taxon>
        <taxon>Ecdysozoa</taxon>
        <taxon>Arthropoda</taxon>
        <taxon>Hexapoda</taxon>
        <taxon>Insecta</taxon>
        <taxon>Pterygota</taxon>
        <taxon>Neoptera</taxon>
        <taxon>Endopterygota</taxon>
        <taxon>Coleoptera</taxon>
        <taxon>Polyphaga</taxon>
        <taxon>Elateriformia</taxon>
        <taxon>Elateroidea</taxon>
        <taxon>Lampyridae</taxon>
        <taxon>Luciolinae</taxon>
        <taxon>Aquatica</taxon>
    </lineage>
</organism>
<keyword evidence="6" id="KW-0106">Calcium</keyword>
<dbReference type="GO" id="GO:0098703">
    <property type="term" value="P:calcium ion import across plasma membrane"/>
    <property type="evidence" value="ECO:0007669"/>
    <property type="project" value="TreeGrafter"/>
</dbReference>
<evidence type="ECO:0000256" key="7">
    <source>
        <dbReference type="ARBA" id="ARBA00022882"/>
    </source>
</evidence>
<evidence type="ECO:0000256" key="12">
    <source>
        <dbReference type="SAM" id="Phobius"/>
    </source>
</evidence>
<dbReference type="InterPro" id="IPR027359">
    <property type="entry name" value="Volt_channel_dom_sf"/>
</dbReference>
<accession>A0AAN7P5G9</accession>
<evidence type="ECO:0000256" key="4">
    <source>
        <dbReference type="ARBA" id="ARBA00022673"/>
    </source>
</evidence>
<dbReference type="FunFam" id="1.20.120.350:FF:000012">
    <property type="entry name" value="Voltage-dependent T-type calcium channel subunit alpha"/>
    <property type="match status" value="1"/>
</dbReference>
<evidence type="ECO:0000256" key="9">
    <source>
        <dbReference type="ARBA" id="ARBA00023065"/>
    </source>
</evidence>
<dbReference type="GO" id="GO:0005891">
    <property type="term" value="C:voltage-gated calcium channel complex"/>
    <property type="evidence" value="ECO:0007669"/>
    <property type="project" value="TreeGrafter"/>
</dbReference>
<dbReference type="EMBL" id="JARPUR010000006">
    <property type="protein sequence ID" value="KAK4874821.1"/>
    <property type="molecule type" value="Genomic_DNA"/>
</dbReference>
<dbReference type="SUPFAM" id="SSF81324">
    <property type="entry name" value="Voltage-gated potassium channels"/>
    <property type="match status" value="1"/>
</dbReference>
<dbReference type="PANTHER" id="PTHR45628:SF22">
    <property type="entry name" value="VOLTAGE-DEPENDENT T-TYPE CALCIUM CHANNEL SUBUNIT ALPHA"/>
    <property type="match status" value="1"/>
</dbReference>
<evidence type="ECO:0000256" key="2">
    <source>
        <dbReference type="ARBA" id="ARBA00022448"/>
    </source>
</evidence>
<keyword evidence="7" id="KW-0851">Voltage-gated channel</keyword>
<protein>
    <recommendedName>
        <fullName evidence="13">Ion transport domain-containing protein</fullName>
    </recommendedName>
</protein>
<gene>
    <name evidence="14" type="ORF">RN001_014181</name>
</gene>
<dbReference type="InterPro" id="IPR050599">
    <property type="entry name" value="VDCC_alpha-1_subunit"/>
</dbReference>
<comment type="subcellular location">
    <subcellularLocation>
        <location evidence="1">Membrane</location>
        <topology evidence="1">Multi-pass membrane protein</topology>
    </subcellularLocation>
</comment>
<sequence length="110" mass="12556">MIVILLNCVTLGMYQPCVDDDCNSNRCKILQVFDDFIFAFFTLEMTIKMVAMGVWGAGSYLADSWNRLDLFIVFAGAIEYCLHVENMNLSAIRTIRVLRPLRAINRIPSK</sequence>
<feature type="domain" description="Ion transport" evidence="13">
    <location>
        <begin position="1"/>
        <end position="108"/>
    </location>
</feature>
<evidence type="ECO:0000256" key="5">
    <source>
        <dbReference type="ARBA" id="ARBA00022692"/>
    </source>
</evidence>
<keyword evidence="3" id="KW-0109">Calcium transport</keyword>
<proteinExistence type="predicted"/>
<keyword evidence="9" id="KW-0406">Ion transport</keyword>
<evidence type="ECO:0000256" key="3">
    <source>
        <dbReference type="ARBA" id="ARBA00022568"/>
    </source>
</evidence>
<dbReference type="Gene3D" id="1.20.120.350">
    <property type="entry name" value="Voltage-gated potassium channels. Chain C"/>
    <property type="match status" value="1"/>
</dbReference>
<reference evidence="15" key="1">
    <citation type="submission" date="2023-01" db="EMBL/GenBank/DDBJ databases">
        <title>Key to firefly adult light organ development and bioluminescence: homeobox transcription factors regulate luciferase expression and transportation to peroxisome.</title>
        <authorList>
            <person name="Fu X."/>
        </authorList>
    </citation>
    <scope>NUCLEOTIDE SEQUENCE [LARGE SCALE GENOMIC DNA]</scope>
</reference>
<evidence type="ECO:0000313" key="14">
    <source>
        <dbReference type="EMBL" id="KAK4874821.1"/>
    </source>
</evidence>
<feature type="transmembrane region" description="Helical" evidence="12">
    <location>
        <begin position="70"/>
        <end position="92"/>
    </location>
</feature>
<keyword evidence="4" id="KW-0107">Calcium channel</keyword>
<evidence type="ECO:0000313" key="15">
    <source>
        <dbReference type="Proteomes" id="UP001353858"/>
    </source>
</evidence>
<name>A0AAN7P5G9_9COLE</name>
<evidence type="ECO:0000259" key="13">
    <source>
        <dbReference type="Pfam" id="PF00520"/>
    </source>
</evidence>
<keyword evidence="11" id="KW-0407">Ion channel</keyword>
<keyword evidence="5 12" id="KW-0812">Transmembrane</keyword>
<feature type="transmembrane region" description="Helical" evidence="12">
    <location>
        <begin position="36"/>
        <end position="58"/>
    </location>
</feature>
<dbReference type="GO" id="GO:0008331">
    <property type="term" value="F:high voltage-gated calcium channel activity"/>
    <property type="evidence" value="ECO:0007669"/>
    <property type="project" value="TreeGrafter"/>
</dbReference>
<dbReference type="InterPro" id="IPR005821">
    <property type="entry name" value="Ion_trans_dom"/>
</dbReference>
<dbReference type="Proteomes" id="UP001353858">
    <property type="component" value="Unassembled WGS sequence"/>
</dbReference>
<comment type="caution">
    <text evidence="14">The sequence shown here is derived from an EMBL/GenBank/DDBJ whole genome shotgun (WGS) entry which is preliminary data.</text>
</comment>
<keyword evidence="2" id="KW-0813">Transport</keyword>
<evidence type="ECO:0000256" key="10">
    <source>
        <dbReference type="ARBA" id="ARBA00023136"/>
    </source>
</evidence>
<keyword evidence="8 12" id="KW-1133">Transmembrane helix</keyword>